<protein>
    <submittedName>
        <fullName evidence="5">Helix-turn-helix transcriptional regulator</fullName>
    </submittedName>
</protein>
<feature type="domain" description="HTH araC/xylS-type" evidence="4">
    <location>
        <begin position="189"/>
        <end position="287"/>
    </location>
</feature>
<evidence type="ECO:0000256" key="2">
    <source>
        <dbReference type="ARBA" id="ARBA00023125"/>
    </source>
</evidence>
<accession>A0ABS3YXA7</accession>
<evidence type="ECO:0000259" key="4">
    <source>
        <dbReference type="PROSITE" id="PS01124"/>
    </source>
</evidence>
<dbReference type="EMBL" id="JAGHKO010000004">
    <property type="protein sequence ID" value="MBO9202566.1"/>
    <property type="molecule type" value="Genomic_DNA"/>
</dbReference>
<dbReference type="InterPro" id="IPR009057">
    <property type="entry name" value="Homeodomain-like_sf"/>
</dbReference>
<gene>
    <name evidence="5" type="ORF">J7I42_19920</name>
</gene>
<keyword evidence="1" id="KW-0805">Transcription regulation</keyword>
<evidence type="ECO:0000313" key="5">
    <source>
        <dbReference type="EMBL" id="MBO9202566.1"/>
    </source>
</evidence>
<evidence type="ECO:0000256" key="3">
    <source>
        <dbReference type="ARBA" id="ARBA00023163"/>
    </source>
</evidence>
<dbReference type="SUPFAM" id="SSF51215">
    <property type="entry name" value="Regulatory protein AraC"/>
    <property type="match status" value="1"/>
</dbReference>
<dbReference type="InterPro" id="IPR018060">
    <property type="entry name" value="HTH_AraC"/>
</dbReference>
<dbReference type="RefSeq" id="WP_209140611.1">
    <property type="nucleotide sequence ID" value="NZ_JAGHKO010000004.1"/>
</dbReference>
<keyword evidence="2" id="KW-0238">DNA-binding</keyword>
<organism evidence="5 6">
    <name type="scientific">Niastella soli</name>
    <dbReference type="NCBI Taxonomy" id="2821487"/>
    <lineage>
        <taxon>Bacteria</taxon>
        <taxon>Pseudomonadati</taxon>
        <taxon>Bacteroidota</taxon>
        <taxon>Chitinophagia</taxon>
        <taxon>Chitinophagales</taxon>
        <taxon>Chitinophagaceae</taxon>
        <taxon>Niastella</taxon>
    </lineage>
</organism>
<dbReference type="PANTHER" id="PTHR43280">
    <property type="entry name" value="ARAC-FAMILY TRANSCRIPTIONAL REGULATOR"/>
    <property type="match status" value="1"/>
</dbReference>
<comment type="caution">
    <text evidence="5">The sequence shown here is derived from an EMBL/GenBank/DDBJ whole genome shotgun (WGS) entry which is preliminary data.</text>
</comment>
<dbReference type="PRINTS" id="PR00032">
    <property type="entry name" value="HTHARAC"/>
</dbReference>
<dbReference type="PROSITE" id="PS01124">
    <property type="entry name" value="HTH_ARAC_FAMILY_2"/>
    <property type="match status" value="1"/>
</dbReference>
<dbReference type="Proteomes" id="UP000677244">
    <property type="component" value="Unassembled WGS sequence"/>
</dbReference>
<dbReference type="InterPro" id="IPR020449">
    <property type="entry name" value="Tscrpt_reg_AraC-type_HTH"/>
</dbReference>
<evidence type="ECO:0000256" key="1">
    <source>
        <dbReference type="ARBA" id="ARBA00023015"/>
    </source>
</evidence>
<evidence type="ECO:0000313" key="6">
    <source>
        <dbReference type="Proteomes" id="UP000677244"/>
    </source>
</evidence>
<name>A0ABS3YXA7_9BACT</name>
<dbReference type="Pfam" id="PF12833">
    <property type="entry name" value="HTH_18"/>
    <property type="match status" value="1"/>
</dbReference>
<dbReference type="SMART" id="SM00342">
    <property type="entry name" value="HTH_ARAC"/>
    <property type="match status" value="1"/>
</dbReference>
<dbReference type="InterPro" id="IPR037923">
    <property type="entry name" value="HTH-like"/>
</dbReference>
<keyword evidence="6" id="KW-1185">Reference proteome</keyword>
<proteinExistence type="predicted"/>
<reference evidence="5 6" key="1">
    <citation type="submission" date="2021-03" db="EMBL/GenBank/DDBJ databases">
        <title>Assistant Professor.</title>
        <authorList>
            <person name="Huq M.A."/>
        </authorList>
    </citation>
    <scope>NUCLEOTIDE SEQUENCE [LARGE SCALE GENOMIC DNA]</scope>
    <source>
        <strain evidence="5 6">MAH-29</strain>
    </source>
</reference>
<keyword evidence="3" id="KW-0804">Transcription</keyword>
<sequence length="290" mass="33975">MSRRLLKNFFSLLHVNQVKLDRNWNFNNVISPYYRLYFIDEGKGYISSSHGNVTLESGFMYIIPSFTICNLHCPNYLSQYFIHFFEESPDGISLFYNKRVPEKIRANEIDIALFKRILEINPGRGISRSQNPKDYEKNVFYHEYEELNNKQNLSAYLETQGILLQLLSRFLETAGPLDESEHAIPIKVLDAIGYIQVNLHQDLTVAQLAKRANQHQDYFSRVFYQYTGIRPLAYIHEKRIERAQYLLTTTNMSYEEVATAVGFDNLPHFSKVFKKVTSLTPGQYRQQRIS</sequence>
<dbReference type="Gene3D" id="1.10.10.60">
    <property type="entry name" value="Homeodomain-like"/>
    <property type="match status" value="2"/>
</dbReference>
<dbReference type="PANTHER" id="PTHR43280:SF28">
    <property type="entry name" value="HTH-TYPE TRANSCRIPTIONAL ACTIVATOR RHAS"/>
    <property type="match status" value="1"/>
</dbReference>
<dbReference type="SUPFAM" id="SSF46689">
    <property type="entry name" value="Homeodomain-like"/>
    <property type="match status" value="2"/>
</dbReference>